<feature type="transmembrane region" description="Helical" evidence="3">
    <location>
        <begin position="89"/>
        <end position="111"/>
    </location>
</feature>
<evidence type="ECO:0000256" key="1">
    <source>
        <dbReference type="ARBA" id="ARBA00006865"/>
    </source>
</evidence>
<dbReference type="InterPro" id="IPR000757">
    <property type="entry name" value="Beta-glucanase-like"/>
</dbReference>
<sequence>MSADASARTSMHSTRNAKHNPFATPALSAAPTQEKSDYSGYFPNVQTKAYVPRRRKFQSARLKDGEYDEKPWLQGKDDPNFKRKRWERIIFWIGIGVGIVAGGAVCALEYMSVSTGTFCPIWEDDFHSIDNSAWSFEIQRGGFGTGAFDWTTDDPKNAYTDAEGLHIVPTLTTESTDITPEQLYDGYTLNLTTAKTCTSTDYTMCSIYSNKTTGDIINPVRSARMTTKGKKSIQYGKVEVVAKMPKGDWLWPAIWMMPEDDIYGPWPQSGEIDIAESRGNSPLNYTDGRNSIISAMHWGPSTSTDAFWRTSGKHNLRRADYSQAFHTYGLEWTPDYLFMYIDNQLLNRGKFGEYIANQSALFDPWSQTGQRNTPFDQKFYLILNVAVGGTNGFFKDGVGNKPWGDGSLTAPKSFWDAKQLWLPSWGEGDERGMTVKSVKMSTHGAC</sequence>
<dbReference type="SUPFAM" id="SSF49899">
    <property type="entry name" value="Concanavalin A-like lectins/glucanases"/>
    <property type="match status" value="1"/>
</dbReference>
<dbReference type="InParanoid" id="A0A1V8TGE4"/>
<evidence type="ECO:0000313" key="5">
    <source>
        <dbReference type="EMBL" id="OQO10445.1"/>
    </source>
</evidence>
<evidence type="ECO:0000259" key="4">
    <source>
        <dbReference type="PROSITE" id="PS51762"/>
    </source>
</evidence>
<keyword evidence="3" id="KW-0472">Membrane</keyword>
<dbReference type="InterPro" id="IPR013320">
    <property type="entry name" value="ConA-like_dom_sf"/>
</dbReference>
<keyword evidence="3" id="KW-0812">Transmembrane</keyword>
<comment type="similarity">
    <text evidence="1">Belongs to the glycosyl hydrolase 16 family.</text>
</comment>
<dbReference type="PANTHER" id="PTHR10963">
    <property type="entry name" value="GLYCOSYL HYDROLASE-RELATED"/>
    <property type="match status" value="1"/>
</dbReference>
<accession>A0A1V8TGE4</accession>
<evidence type="ECO:0000313" key="6">
    <source>
        <dbReference type="Proteomes" id="UP000192596"/>
    </source>
</evidence>
<dbReference type="Proteomes" id="UP000192596">
    <property type="component" value="Unassembled WGS sequence"/>
</dbReference>
<protein>
    <recommendedName>
        <fullName evidence="4">GH16 domain-containing protein</fullName>
    </recommendedName>
</protein>
<gene>
    <name evidence="5" type="ORF">B0A48_03742</name>
</gene>
<dbReference type="PANTHER" id="PTHR10963:SF55">
    <property type="entry name" value="GLYCOSIDE HYDROLASE FAMILY 16 PROTEIN"/>
    <property type="match status" value="1"/>
</dbReference>
<keyword evidence="3" id="KW-1133">Transmembrane helix</keyword>
<keyword evidence="6" id="KW-1185">Reference proteome</keyword>
<evidence type="ECO:0000256" key="2">
    <source>
        <dbReference type="SAM" id="MobiDB-lite"/>
    </source>
</evidence>
<reference evidence="6" key="1">
    <citation type="submission" date="2017-03" db="EMBL/GenBank/DDBJ databases">
        <title>Genomes of endolithic fungi from Antarctica.</title>
        <authorList>
            <person name="Coleine C."/>
            <person name="Masonjones S."/>
            <person name="Stajich J.E."/>
        </authorList>
    </citation>
    <scope>NUCLEOTIDE SEQUENCE [LARGE SCALE GENOMIC DNA]</scope>
    <source>
        <strain evidence="6">CCFEE 5527</strain>
    </source>
</reference>
<dbReference type="PROSITE" id="PS51762">
    <property type="entry name" value="GH16_2"/>
    <property type="match status" value="1"/>
</dbReference>
<dbReference type="InterPro" id="IPR050546">
    <property type="entry name" value="Glycosyl_Hydrlase_16"/>
</dbReference>
<dbReference type="EMBL" id="NAJO01000008">
    <property type="protein sequence ID" value="OQO10445.1"/>
    <property type="molecule type" value="Genomic_DNA"/>
</dbReference>
<dbReference type="AlphaFoldDB" id="A0A1V8TGE4"/>
<dbReference type="OrthoDB" id="4781at2759"/>
<name>A0A1V8TGE4_9PEZI</name>
<evidence type="ECO:0000256" key="3">
    <source>
        <dbReference type="SAM" id="Phobius"/>
    </source>
</evidence>
<dbReference type="GO" id="GO:0004553">
    <property type="term" value="F:hydrolase activity, hydrolyzing O-glycosyl compounds"/>
    <property type="evidence" value="ECO:0007669"/>
    <property type="project" value="InterPro"/>
</dbReference>
<feature type="region of interest" description="Disordered" evidence="2">
    <location>
        <begin position="1"/>
        <end position="40"/>
    </location>
</feature>
<dbReference type="Pfam" id="PF00722">
    <property type="entry name" value="Glyco_hydro_16"/>
    <property type="match status" value="1"/>
</dbReference>
<organism evidence="5 6">
    <name type="scientific">Cryoendolithus antarcticus</name>
    <dbReference type="NCBI Taxonomy" id="1507870"/>
    <lineage>
        <taxon>Eukaryota</taxon>
        <taxon>Fungi</taxon>
        <taxon>Dikarya</taxon>
        <taxon>Ascomycota</taxon>
        <taxon>Pezizomycotina</taxon>
        <taxon>Dothideomycetes</taxon>
        <taxon>Dothideomycetidae</taxon>
        <taxon>Cladosporiales</taxon>
        <taxon>Cladosporiaceae</taxon>
        <taxon>Cryoendolithus</taxon>
    </lineage>
</organism>
<feature type="domain" description="GH16" evidence="4">
    <location>
        <begin position="172"/>
        <end position="406"/>
    </location>
</feature>
<dbReference type="STRING" id="1507870.A0A1V8TGE4"/>
<dbReference type="Gene3D" id="2.60.120.200">
    <property type="match status" value="1"/>
</dbReference>
<proteinExistence type="inferred from homology"/>
<comment type="caution">
    <text evidence="5">The sequence shown here is derived from an EMBL/GenBank/DDBJ whole genome shotgun (WGS) entry which is preliminary data.</text>
</comment>
<dbReference type="GO" id="GO:0005975">
    <property type="term" value="P:carbohydrate metabolic process"/>
    <property type="evidence" value="ECO:0007669"/>
    <property type="project" value="InterPro"/>
</dbReference>